<feature type="domain" description="Exopolyphosphatase C-terminal" evidence="2">
    <location>
        <begin position="320"/>
        <end position="500"/>
    </location>
</feature>
<dbReference type="InterPro" id="IPR003695">
    <property type="entry name" value="Ppx_GppA_N"/>
</dbReference>
<evidence type="ECO:0000313" key="4">
    <source>
        <dbReference type="Proteomes" id="UP001385499"/>
    </source>
</evidence>
<dbReference type="InterPro" id="IPR050273">
    <property type="entry name" value="GppA/Ppx_hydrolase"/>
</dbReference>
<dbReference type="InterPro" id="IPR043129">
    <property type="entry name" value="ATPase_NBD"/>
</dbReference>
<dbReference type="Pfam" id="PF02541">
    <property type="entry name" value="Ppx-GppA"/>
    <property type="match status" value="1"/>
</dbReference>
<gene>
    <name evidence="3" type="ORF">V6575_14290</name>
</gene>
<dbReference type="PANTHER" id="PTHR30005:SF0">
    <property type="entry name" value="RETROGRADE REGULATION PROTEIN 2"/>
    <property type="match status" value="1"/>
</dbReference>
<dbReference type="SUPFAM" id="SSF109604">
    <property type="entry name" value="HD-domain/PDEase-like"/>
    <property type="match status" value="1"/>
</dbReference>
<dbReference type="Gene3D" id="3.30.420.40">
    <property type="match status" value="1"/>
</dbReference>
<dbReference type="PANTHER" id="PTHR30005">
    <property type="entry name" value="EXOPOLYPHOSPHATASE"/>
    <property type="match status" value="1"/>
</dbReference>
<dbReference type="SUPFAM" id="SSF53067">
    <property type="entry name" value="Actin-like ATPase domain"/>
    <property type="match status" value="2"/>
</dbReference>
<dbReference type="Gene3D" id="1.10.3210.10">
    <property type="entry name" value="Hypothetical protein af1432"/>
    <property type="match status" value="1"/>
</dbReference>
<feature type="domain" description="Ppx/GppA phosphatase N-terminal" evidence="1">
    <location>
        <begin position="31"/>
        <end position="310"/>
    </location>
</feature>
<sequence>MTGQFLPARGRFNGSGPIAVVDIGSNSVRLVVYERKARTPTMLFNEKVLAGLGRGIAATGRLADESVDLALEAIDRFRALADHIGVKEIYVIATAAARDAKNGPEFVARVEEALGEPVRLLDGNEEAYYSALGVIAGFWKPRGVVGDLGGGSLELVRVAGVKPGKGTTFPLGGLRLQEAAEGKISKAKKIAEECLADYKWPDMPEGERVFYAVGGTWRSLARLHMVQNNYPLHVMHNYEIPAGEAIAFCRSLQEPNLEGVDCADVVSKQRRALVPFGAVVMEQILLSMKAEKVILSAIGVREGLLHEKLPEDIQGLDPVVEAARELAILRARSPEHSEELIEWTDSVFAELGVEETEQEQHLRHSACLLADIGWRAHPDYRGEQSLNIISNAAFVGLEHAGRAYLAAAVFYRHEGLRDGGLSPVIKQLSTDRLRERAKLLGAVLRVASLISASMPGVLLQTSVLADKDMVLLRLPATLSKFDGERLRKRFGQFAKLYGKKGMVAVLPT</sequence>
<name>A0ABU8TNX7_9HYPH</name>
<dbReference type="CDD" id="cd24052">
    <property type="entry name" value="ASKHA_NBD_HpPPX-GppA-like"/>
    <property type="match status" value="1"/>
</dbReference>
<comment type="caution">
    <text evidence="3">The sequence shown here is derived from an EMBL/GenBank/DDBJ whole genome shotgun (WGS) entry which is preliminary data.</text>
</comment>
<dbReference type="RefSeq" id="WP_340275245.1">
    <property type="nucleotide sequence ID" value="NZ_JBAKIA010000010.1"/>
</dbReference>
<accession>A0ABU8TNX7</accession>
<dbReference type="Gene3D" id="3.30.420.150">
    <property type="entry name" value="Exopolyphosphatase. Domain 2"/>
    <property type="match status" value="1"/>
</dbReference>
<proteinExistence type="predicted"/>
<reference evidence="3 4" key="1">
    <citation type="submission" date="2024-02" db="EMBL/GenBank/DDBJ databases">
        <title>Roseibium algae sp. nov., isolated from marine alga (Grateloupia sp.), showing potential in myo-inositol conversion.</title>
        <authorList>
            <person name="Wang Y."/>
        </authorList>
    </citation>
    <scope>NUCLEOTIDE SEQUENCE [LARGE SCALE GENOMIC DNA]</scope>
    <source>
        <strain evidence="3 4">H3510</strain>
    </source>
</reference>
<organism evidence="3 4">
    <name type="scientific">Roseibium algae</name>
    <dbReference type="NCBI Taxonomy" id="3123038"/>
    <lineage>
        <taxon>Bacteria</taxon>
        <taxon>Pseudomonadati</taxon>
        <taxon>Pseudomonadota</taxon>
        <taxon>Alphaproteobacteria</taxon>
        <taxon>Hyphomicrobiales</taxon>
        <taxon>Stappiaceae</taxon>
        <taxon>Roseibium</taxon>
    </lineage>
</organism>
<evidence type="ECO:0000259" key="2">
    <source>
        <dbReference type="Pfam" id="PF21697"/>
    </source>
</evidence>
<keyword evidence="4" id="KW-1185">Reference proteome</keyword>
<evidence type="ECO:0000313" key="3">
    <source>
        <dbReference type="EMBL" id="MEJ8475260.1"/>
    </source>
</evidence>
<protein>
    <submittedName>
        <fullName evidence="3">Ppx/GppA phosphatase family protein</fullName>
    </submittedName>
</protein>
<dbReference type="EMBL" id="JBAKIA010000010">
    <property type="protein sequence ID" value="MEJ8475260.1"/>
    <property type="molecule type" value="Genomic_DNA"/>
</dbReference>
<dbReference type="Proteomes" id="UP001385499">
    <property type="component" value="Unassembled WGS sequence"/>
</dbReference>
<dbReference type="Pfam" id="PF21697">
    <property type="entry name" value="Ppx_C"/>
    <property type="match status" value="1"/>
</dbReference>
<evidence type="ECO:0000259" key="1">
    <source>
        <dbReference type="Pfam" id="PF02541"/>
    </source>
</evidence>
<dbReference type="InterPro" id="IPR048951">
    <property type="entry name" value="Ppx_C"/>
</dbReference>